<accession>A0A1F4TRB9</accession>
<dbReference type="SUPFAM" id="SSF55874">
    <property type="entry name" value="ATPase domain of HSP90 chaperone/DNA topoisomerase II/histidine kinase"/>
    <property type="match status" value="1"/>
</dbReference>
<reference evidence="3 4" key="1">
    <citation type="journal article" date="2016" name="Nat. Commun.">
        <title>Thousands of microbial genomes shed light on interconnected biogeochemical processes in an aquifer system.</title>
        <authorList>
            <person name="Anantharaman K."/>
            <person name="Brown C.T."/>
            <person name="Hug L.A."/>
            <person name="Sharon I."/>
            <person name="Castelle C.J."/>
            <person name="Probst A.J."/>
            <person name="Thomas B.C."/>
            <person name="Singh A."/>
            <person name="Wilkins M.J."/>
            <person name="Karaoz U."/>
            <person name="Brodie E.L."/>
            <person name="Williams K.H."/>
            <person name="Hubbard S.S."/>
            <person name="Banfield J.F."/>
        </authorList>
    </citation>
    <scope>NUCLEOTIDE SEQUENCE [LARGE SCALE GENOMIC DNA]</scope>
</reference>
<gene>
    <name evidence="3" type="ORF">A2462_08580</name>
</gene>
<dbReference type="AlphaFoldDB" id="A0A1F4TRB9"/>
<dbReference type="Gene3D" id="1.10.10.10">
    <property type="entry name" value="Winged helix-like DNA-binding domain superfamily/Winged helix DNA-binding domain"/>
    <property type="match status" value="1"/>
</dbReference>
<sequence>MVKDTPAITKEILKARGQITSDKLAGFARISRQAAHKYLAKLVKQKKLLKIGKTRKSYYLPYSSQKAKRLARRSKTIRLQLKNKNLQEDLIFDRLSLTANLVRQLPDNAKGIFRYAFTEILNNAIEHSKSPNIAIDIYEQQGFIFFKIVDHGIGIFNKLKSKYRLKDNFEAVQELLKGKITTAPKAHSGEGIFFTSKIADCFIVEAAKIKLVIDNKAADVFVEDIANKKGTGVTFQFNKNSKKELKTLFAEYTNEDFKFSKTKVTVKLYQHGVDYVSRSQARRLLYGLEKFEEILLDFKGIKGIGQSFADEIFRVFASEHPNIALMPNNTAASVVFMIKRAQEG</sequence>
<name>A0A1F4TRB9_UNCSA</name>
<evidence type="ECO:0000313" key="3">
    <source>
        <dbReference type="EMBL" id="OGC35292.1"/>
    </source>
</evidence>
<comment type="caution">
    <text evidence="3">The sequence shown here is derived from an EMBL/GenBank/DDBJ whole genome shotgun (WGS) entry which is preliminary data.</text>
</comment>
<protein>
    <submittedName>
        <fullName evidence="3">Uncharacterized protein</fullName>
    </submittedName>
</protein>
<dbReference type="InterPro" id="IPR025474">
    <property type="entry name" value="DUF4325"/>
</dbReference>
<organism evidence="3 4">
    <name type="scientific">candidate division WOR-1 bacterium RIFOXYC2_FULL_41_25</name>
    <dbReference type="NCBI Taxonomy" id="1802586"/>
    <lineage>
        <taxon>Bacteria</taxon>
        <taxon>Bacillati</taxon>
        <taxon>Saganbacteria</taxon>
    </lineage>
</organism>
<evidence type="ECO:0000313" key="4">
    <source>
        <dbReference type="Proteomes" id="UP000177309"/>
    </source>
</evidence>
<dbReference type="Gene3D" id="3.30.565.10">
    <property type="entry name" value="Histidine kinase-like ATPase, C-terminal domain"/>
    <property type="match status" value="1"/>
</dbReference>
<dbReference type="Pfam" id="PF14213">
    <property type="entry name" value="DUF4325"/>
    <property type="match status" value="1"/>
</dbReference>
<evidence type="ECO:0000259" key="2">
    <source>
        <dbReference type="Pfam" id="PF14213"/>
    </source>
</evidence>
<dbReference type="InterPro" id="IPR036388">
    <property type="entry name" value="WH-like_DNA-bd_sf"/>
</dbReference>
<feature type="domain" description="DUF4325" evidence="2">
    <location>
        <begin position="280"/>
        <end position="322"/>
    </location>
</feature>
<dbReference type="Proteomes" id="UP000177309">
    <property type="component" value="Unassembled WGS sequence"/>
</dbReference>
<dbReference type="EMBL" id="MEUI01000005">
    <property type="protein sequence ID" value="OGC35292.1"/>
    <property type="molecule type" value="Genomic_DNA"/>
</dbReference>
<dbReference type="InterPro" id="IPR003594">
    <property type="entry name" value="HATPase_dom"/>
</dbReference>
<feature type="domain" description="Histidine kinase/HSP90-like ATPase" evidence="1">
    <location>
        <begin position="103"/>
        <end position="204"/>
    </location>
</feature>
<proteinExistence type="predicted"/>
<dbReference type="Pfam" id="PF13581">
    <property type="entry name" value="HATPase_c_2"/>
    <property type="match status" value="1"/>
</dbReference>
<dbReference type="InterPro" id="IPR036890">
    <property type="entry name" value="HATPase_C_sf"/>
</dbReference>
<evidence type="ECO:0000259" key="1">
    <source>
        <dbReference type="Pfam" id="PF13581"/>
    </source>
</evidence>